<keyword evidence="2" id="KW-0808">Transferase</keyword>
<comment type="similarity">
    <text evidence="1">Belongs to the carbohydrate kinase PfkB family.</text>
</comment>
<dbReference type="GO" id="GO:0016301">
    <property type="term" value="F:kinase activity"/>
    <property type="evidence" value="ECO:0007669"/>
    <property type="project" value="UniProtKB-KW"/>
</dbReference>
<dbReference type="EMBL" id="JAKLTR010000003">
    <property type="protein sequence ID" value="MCG2613845.1"/>
    <property type="molecule type" value="Genomic_DNA"/>
</dbReference>
<evidence type="ECO:0000256" key="3">
    <source>
        <dbReference type="ARBA" id="ARBA00022777"/>
    </source>
</evidence>
<evidence type="ECO:0000256" key="1">
    <source>
        <dbReference type="ARBA" id="ARBA00010688"/>
    </source>
</evidence>
<name>A0ABS9KNI4_9BACT</name>
<keyword evidence="6" id="KW-1185">Reference proteome</keyword>
<dbReference type="InterPro" id="IPR011611">
    <property type="entry name" value="PfkB_dom"/>
</dbReference>
<dbReference type="RefSeq" id="WP_237869708.1">
    <property type="nucleotide sequence ID" value="NZ_JAKLTR010000003.1"/>
</dbReference>
<dbReference type="InterPro" id="IPR052700">
    <property type="entry name" value="Carb_kinase_PfkB-like"/>
</dbReference>
<sequence length="358" mass="39572">MSSIGSIFSDKNKKQKVFCFGELLLRMSPSLGRQWIHSNQMPVYIGGAELNVATALANWELPVTYSTALPSHYLSEEILEDLRSKNIETDRVHFSGNRVGTYYLPQGADLKNAGVIYDRAHSSFWDLKPGMIDWDAVLDGCSWFHFSAISPALNEISPAVCEEALRAAKAKGLIISVDLNYRAKLWKYGKEPNEIMPLLAEYCDVIMGNIWAEEKLLGTPIDNALVDANQQASYLEHSRKTSLAILDKFKNCRVVANTFRFDAGNGGIEYYATLNTKEAQTVSVDFAIDQVVDKIGSGDCFMAGLIYGLYNEESPQQVINFAAAAAFGKLQEKSDATSQKVADVKETMKKYGAATANN</sequence>
<protein>
    <submittedName>
        <fullName evidence="5">Sugar kinase</fullName>
    </submittedName>
</protein>
<organism evidence="5 6">
    <name type="scientific">Terrimonas ginsenosidimutans</name>
    <dbReference type="NCBI Taxonomy" id="2908004"/>
    <lineage>
        <taxon>Bacteria</taxon>
        <taxon>Pseudomonadati</taxon>
        <taxon>Bacteroidota</taxon>
        <taxon>Chitinophagia</taxon>
        <taxon>Chitinophagales</taxon>
        <taxon>Chitinophagaceae</taxon>
        <taxon>Terrimonas</taxon>
    </lineage>
</organism>
<dbReference type="Proteomes" id="UP001165367">
    <property type="component" value="Unassembled WGS sequence"/>
</dbReference>
<gene>
    <name evidence="5" type="ORF">LZZ85_06115</name>
</gene>
<accession>A0ABS9KNI4</accession>
<reference evidence="5" key="1">
    <citation type="submission" date="2022-01" db="EMBL/GenBank/DDBJ databases">
        <authorList>
            <person name="Jo J.-H."/>
            <person name="Im W.-T."/>
        </authorList>
    </citation>
    <scope>NUCLEOTIDE SEQUENCE</scope>
    <source>
        <strain evidence="5">NA20</strain>
    </source>
</reference>
<evidence type="ECO:0000259" key="4">
    <source>
        <dbReference type="Pfam" id="PF00294"/>
    </source>
</evidence>
<dbReference type="CDD" id="cd01166">
    <property type="entry name" value="KdgK"/>
    <property type="match status" value="1"/>
</dbReference>
<evidence type="ECO:0000313" key="6">
    <source>
        <dbReference type="Proteomes" id="UP001165367"/>
    </source>
</evidence>
<dbReference type="SUPFAM" id="SSF53613">
    <property type="entry name" value="Ribokinase-like"/>
    <property type="match status" value="1"/>
</dbReference>
<comment type="caution">
    <text evidence="5">The sequence shown here is derived from an EMBL/GenBank/DDBJ whole genome shotgun (WGS) entry which is preliminary data.</text>
</comment>
<dbReference type="Pfam" id="PF00294">
    <property type="entry name" value="PfkB"/>
    <property type="match status" value="1"/>
</dbReference>
<dbReference type="PANTHER" id="PTHR43320:SF2">
    <property type="entry name" value="2-DEHYDRO-3-DEOXYGLUCONOKINASE_2-DEHYDRO-3-DEOXYGALACTONOKINASE"/>
    <property type="match status" value="1"/>
</dbReference>
<proteinExistence type="inferred from homology"/>
<dbReference type="Gene3D" id="3.40.1190.20">
    <property type="match status" value="1"/>
</dbReference>
<evidence type="ECO:0000313" key="5">
    <source>
        <dbReference type="EMBL" id="MCG2613845.1"/>
    </source>
</evidence>
<dbReference type="InterPro" id="IPR029056">
    <property type="entry name" value="Ribokinase-like"/>
</dbReference>
<dbReference type="PANTHER" id="PTHR43320">
    <property type="entry name" value="SUGAR KINASE"/>
    <property type="match status" value="1"/>
</dbReference>
<evidence type="ECO:0000256" key="2">
    <source>
        <dbReference type="ARBA" id="ARBA00022679"/>
    </source>
</evidence>
<feature type="domain" description="Carbohydrate kinase PfkB" evidence="4">
    <location>
        <begin position="15"/>
        <end position="338"/>
    </location>
</feature>
<keyword evidence="3 5" id="KW-0418">Kinase</keyword>